<evidence type="ECO:0000256" key="4">
    <source>
        <dbReference type="ARBA" id="ARBA00023136"/>
    </source>
</evidence>
<evidence type="ECO:0000256" key="2">
    <source>
        <dbReference type="ARBA" id="ARBA00022692"/>
    </source>
</evidence>
<feature type="transmembrane region" description="Helical" evidence="5">
    <location>
        <begin position="30"/>
        <end position="47"/>
    </location>
</feature>
<reference evidence="6" key="1">
    <citation type="submission" date="2022-12" db="EMBL/GenBank/DDBJ databases">
        <title>Gycomyces niveus sp.nov., a novel actinomycete isolated from soil in Shouguang.</title>
        <authorList>
            <person name="Yang X."/>
        </authorList>
    </citation>
    <scope>NUCLEOTIDE SEQUENCE</scope>
    <source>
        <strain evidence="6">DSM 44724</strain>
    </source>
</reference>
<keyword evidence="2 5" id="KW-0812">Transmembrane</keyword>
<accession>A0A9X3PIQ6</accession>
<evidence type="ECO:0000313" key="6">
    <source>
        <dbReference type="EMBL" id="MDA1383617.1"/>
    </source>
</evidence>
<dbReference type="Proteomes" id="UP001145799">
    <property type="component" value="Unassembled WGS sequence"/>
</dbReference>
<comment type="subcellular location">
    <subcellularLocation>
        <location evidence="1">Membrane</location>
        <topology evidence="1">Multi-pass membrane protein</topology>
    </subcellularLocation>
</comment>
<dbReference type="Proteomes" id="UP001183604">
    <property type="component" value="Unassembled WGS sequence"/>
</dbReference>
<keyword evidence="4 5" id="KW-0472">Membrane</keyword>
<reference evidence="7 9" key="2">
    <citation type="submission" date="2023-07" db="EMBL/GenBank/DDBJ databases">
        <title>Sequencing the genomes of 1000 actinobacteria strains.</title>
        <authorList>
            <person name="Klenk H.-P."/>
        </authorList>
    </citation>
    <scope>NUCLEOTIDE SEQUENCE [LARGE SCALE GENOMIC DNA]</scope>
    <source>
        <strain evidence="7 9">DSM 44724</strain>
    </source>
</reference>
<gene>
    <name evidence="7" type="ORF">J2S69_005112</name>
    <name evidence="6" type="ORF">O2L01_01375</name>
</gene>
<name>A0A9X3PIQ6_9ACTN</name>
<evidence type="ECO:0000256" key="3">
    <source>
        <dbReference type="ARBA" id="ARBA00022989"/>
    </source>
</evidence>
<feature type="transmembrane region" description="Helical" evidence="5">
    <location>
        <begin position="91"/>
        <end position="109"/>
    </location>
</feature>
<evidence type="ECO:0000313" key="7">
    <source>
        <dbReference type="EMBL" id="MDR7341393.1"/>
    </source>
</evidence>
<evidence type="ECO:0000313" key="8">
    <source>
        <dbReference type="Proteomes" id="UP001145799"/>
    </source>
</evidence>
<dbReference type="EMBL" id="JAPZVQ010000001">
    <property type="protein sequence ID" value="MDA1383617.1"/>
    <property type="molecule type" value="Genomic_DNA"/>
</dbReference>
<protein>
    <submittedName>
        <fullName evidence="6">DoxX family protein</fullName>
    </submittedName>
    <submittedName>
        <fullName evidence="7">Membrane protein YphA (DoxX/SURF4 family)</fullName>
    </submittedName>
</protein>
<keyword evidence="3 5" id="KW-1133">Transmembrane helix</keyword>
<dbReference type="AlphaFoldDB" id="A0A9X3PIQ6"/>
<proteinExistence type="predicted"/>
<sequence>MTTNGYTADETVLATTDAAGPGKALSITTWVFQILLGAFMIVASGAPKLFGAEAAAEGFDTIGWGDWFMYFVGALEVAGGIGLFIPRVSGLAAGGLGLLMIGAAIFNAALLDFPVVTPLILLVLFAGIAWVRRNQTQRFFKHGFKSVR</sequence>
<feature type="transmembrane region" description="Helical" evidence="5">
    <location>
        <begin position="67"/>
        <end position="84"/>
    </location>
</feature>
<dbReference type="GO" id="GO:0016020">
    <property type="term" value="C:membrane"/>
    <property type="evidence" value="ECO:0007669"/>
    <property type="project" value="UniProtKB-SubCell"/>
</dbReference>
<dbReference type="RefSeq" id="WP_270119719.1">
    <property type="nucleotide sequence ID" value="NZ_BAAAOM010000001.1"/>
</dbReference>
<evidence type="ECO:0000256" key="1">
    <source>
        <dbReference type="ARBA" id="ARBA00004141"/>
    </source>
</evidence>
<dbReference type="EMBL" id="JAVDYD010000001">
    <property type="protein sequence ID" value="MDR7341393.1"/>
    <property type="molecule type" value="Genomic_DNA"/>
</dbReference>
<dbReference type="Pfam" id="PF13564">
    <property type="entry name" value="DoxX_2"/>
    <property type="match status" value="1"/>
</dbReference>
<comment type="caution">
    <text evidence="6">The sequence shown here is derived from an EMBL/GenBank/DDBJ whole genome shotgun (WGS) entry which is preliminary data.</text>
</comment>
<dbReference type="InterPro" id="IPR032808">
    <property type="entry name" value="DoxX"/>
</dbReference>
<keyword evidence="9" id="KW-1185">Reference proteome</keyword>
<organism evidence="6 8">
    <name type="scientific">Glycomyces lechevalierae</name>
    <dbReference type="NCBI Taxonomy" id="256034"/>
    <lineage>
        <taxon>Bacteria</taxon>
        <taxon>Bacillati</taxon>
        <taxon>Actinomycetota</taxon>
        <taxon>Actinomycetes</taxon>
        <taxon>Glycomycetales</taxon>
        <taxon>Glycomycetaceae</taxon>
        <taxon>Glycomyces</taxon>
    </lineage>
</organism>
<feature type="transmembrane region" description="Helical" evidence="5">
    <location>
        <begin position="115"/>
        <end position="131"/>
    </location>
</feature>
<evidence type="ECO:0000256" key="5">
    <source>
        <dbReference type="SAM" id="Phobius"/>
    </source>
</evidence>
<evidence type="ECO:0000313" key="9">
    <source>
        <dbReference type="Proteomes" id="UP001183604"/>
    </source>
</evidence>